<keyword evidence="4" id="KW-1185">Reference proteome</keyword>
<dbReference type="AlphaFoldDB" id="F4PQS6"/>
<evidence type="ECO:0000256" key="2">
    <source>
        <dbReference type="SAM" id="SignalP"/>
    </source>
</evidence>
<dbReference type="EMBL" id="GL883010">
    <property type="protein sequence ID" value="EGG22034.1"/>
    <property type="molecule type" value="Genomic_DNA"/>
</dbReference>
<proteinExistence type="predicted"/>
<feature type="chain" id="PRO_5003313254" evidence="2">
    <location>
        <begin position="28"/>
        <end position="387"/>
    </location>
</feature>
<protein>
    <submittedName>
        <fullName evidence="3">Uncharacterized protein</fullName>
    </submittedName>
</protein>
<evidence type="ECO:0000313" key="4">
    <source>
        <dbReference type="Proteomes" id="UP000007797"/>
    </source>
</evidence>
<dbReference type="GeneID" id="14872952"/>
<feature type="signal peptide" evidence="2">
    <location>
        <begin position="1"/>
        <end position="27"/>
    </location>
</feature>
<dbReference type="OrthoDB" id="23789at2759"/>
<keyword evidence="2" id="KW-0732">Signal</keyword>
<organism evidence="3 4">
    <name type="scientific">Cavenderia fasciculata</name>
    <name type="common">Slime mold</name>
    <name type="synonym">Dictyostelium fasciculatum</name>
    <dbReference type="NCBI Taxonomy" id="261658"/>
    <lineage>
        <taxon>Eukaryota</taxon>
        <taxon>Amoebozoa</taxon>
        <taxon>Evosea</taxon>
        <taxon>Eumycetozoa</taxon>
        <taxon>Dictyostelia</taxon>
        <taxon>Acytosteliales</taxon>
        <taxon>Cavenderiaceae</taxon>
        <taxon>Cavenderia</taxon>
    </lineage>
</organism>
<evidence type="ECO:0000313" key="3">
    <source>
        <dbReference type="EMBL" id="EGG22034.1"/>
    </source>
</evidence>
<gene>
    <name evidence="3" type="ORF">DFA_01923</name>
</gene>
<feature type="compositionally biased region" description="Gly residues" evidence="1">
    <location>
        <begin position="179"/>
        <end position="194"/>
    </location>
</feature>
<reference evidence="4" key="1">
    <citation type="journal article" date="2011" name="Genome Res.">
        <title>Phylogeny-wide analysis of social amoeba genomes highlights ancient origins for complex intercellular communication.</title>
        <authorList>
            <person name="Heidel A.J."/>
            <person name="Lawal H.M."/>
            <person name="Felder M."/>
            <person name="Schilde C."/>
            <person name="Helps N.R."/>
            <person name="Tunggal B."/>
            <person name="Rivero F."/>
            <person name="John U."/>
            <person name="Schleicher M."/>
            <person name="Eichinger L."/>
            <person name="Platzer M."/>
            <person name="Noegel A.A."/>
            <person name="Schaap P."/>
            <person name="Gloeckner G."/>
        </authorList>
    </citation>
    <scope>NUCLEOTIDE SEQUENCE [LARGE SCALE GENOMIC DNA]</scope>
    <source>
        <strain evidence="4">SH3</strain>
    </source>
</reference>
<feature type="region of interest" description="Disordered" evidence="1">
    <location>
        <begin position="171"/>
        <end position="195"/>
    </location>
</feature>
<evidence type="ECO:0000256" key="1">
    <source>
        <dbReference type="SAM" id="MobiDB-lite"/>
    </source>
</evidence>
<dbReference type="RefSeq" id="XP_004359885.1">
    <property type="nucleotide sequence ID" value="XM_004359828.1"/>
</dbReference>
<dbReference type="KEGG" id="dfa:DFA_01923"/>
<dbReference type="Proteomes" id="UP000007797">
    <property type="component" value="Unassembled WGS sequence"/>
</dbReference>
<sequence length="387" mass="39714">MKNISKINFGHEAWVLALFSIVAGAYSSHINAPATTSWVTVETFNEPKCTLDSSSIGGISMESGGCVRGQQVSCGANNVVTVQQFKDQACQTTVTNTTEYTSGVCNTVSSITGFYKTYTCSSTVPTYPIRSLSISTFSSCSSNKQIQLFRWIPSYKCMSIWRGTMPSTSASATASSGSSGSGSSGSGSGSGSTGNSGSVLRAHNFNSKISTVDILDRYFEFLDEINFDQADNQANFEDFEAKATSNRIGSGAGGIQTGSGFGTGTGSSGGSTVTSNAFGIVVCNATYNSWSTFANGMVNSGTGGSVLSTGKYSSGDPFGSNMDIPTTGMTGSGGTATSGSSATGGSGSSNLNGCSIMPNGSGQGKNVQQCYQNQMIAITCTPPYSHA</sequence>
<name>F4PQS6_CACFS</name>
<accession>F4PQS6</accession>